<gene>
    <name evidence="1" type="ORF">QFC21_003961</name>
</gene>
<keyword evidence="2" id="KW-1185">Reference proteome</keyword>
<comment type="caution">
    <text evidence="1">The sequence shown here is derived from an EMBL/GenBank/DDBJ whole genome shotgun (WGS) entry which is preliminary data.</text>
</comment>
<protein>
    <submittedName>
        <fullName evidence="1">Uncharacterized protein</fullName>
    </submittedName>
</protein>
<sequence length="428" mass="46035">MATGPTNLTPFQASYHWRNKNCYPWSAEWFKREIPGLSAEQGDNKAEITEVTEVEGDVDLGQRKGKLLTIYDCRVVMNWKGTNGGEELSGTLTVPEVSHECTDGISDYVFEWSSSTPSNFRSFLQSSLVPVLISRFYDFPKELVAANGADIAPSSVSPGASGTATPVATKYSPAPPGEARSKASADAAGKSGKAAVVNTSTVAVEARLQASADDMYAFMTDERRIPMWSRSPAKMNPTPGAPFELFGGNVVGKVVSAEPGKKLVQSWQLKTPTWPSEHFGTMTITFDQGDDSTLSAYWASSNTEPMTDARSCTAVFSLSGVPKGQEETLEKAIDTYYVRGLKQMGLVLLSSSTRPVTFQSKSPASPLAGSTTKVGNERKKLKKRVTKSDERAAAATGTAEWTSYLGYATMVASAVGLAGIVWSSYQQK</sequence>
<organism evidence="1 2">
    <name type="scientific">Naganishia friedmannii</name>
    <dbReference type="NCBI Taxonomy" id="89922"/>
    <lineage>
        <taxon>Eukaryota</taxon>
        <taxon>Fungi</taxon>
        <taxon>Dikarya</taxon>
        <taxon>Basidiomycota</taxon>
        <taxon>Agaricomycotina</taxon>
        <taxon>Tremellomycetes</taxon>
        <taxon>Filobasidiales</taxon>
        <taxon>Filobasidiaceae</taxon>
        <taxon>Naganishia</taxon>
    </lineage>
</organism>
<proteinExistence type="predicted"/>
<reference evidence="1" key="1">
    <citation type="submission" date="2023-04" db="EMBL/GenBank/DDBJ databases">
        <title>Draft Genome sequencing of Naganishia species isolated from polar environments using Oxford Nanopore Technology.</title>
        <authorList>
            <person name="Leo P."/>
            <person name="Venkateswaran K."/>
        </authorList>
    </citation>
    <scope>NUCLEOTIDE SEQUENCE</scope>
    <source>
        <strain evidence="1">MNA-CCFEE 5423</strain>
    </source>
</reference>
<evidence type="ECO:0000313" key="1">
    <source>
        <dbReference type="EMBL" id="KAJ9099953.1"/>
    </source>
</evidence>
<dbReference type="EMBL" id="JASBWT010000012">
    <property type="protein sequence ID" value="KAJ9099953.1"/>
    <property type="molecule type" value="Genomic_DNA"/>
</dbReference>
<dbReference type="Proteomes" id="UP001227268">
    <property type="component" value="Unassembled WGS sequence"/>
</dbReference>
<evidence type="ECO:0000313" key="2">
    <source>
        <dbReference type="Proteomes" id="UP001227268"/>
    </source>
</evidence>
<accession>A0ACC2VKN8</accession>
<name>A0ACC2VKN8_9TREE</name>